<gene>
    <name evidence="2" type="ordered locus">Plabr_0908</name>
</gene>
<feature type="signal peptide" evidence="1">
    <location>
        <begin position="1"/>
        <end position="21"/>
    </location>
</feature>
<dbReference type="HOGENOM" id="CLU_1785453_0_0_0"/>
<reference evidence="3" key="1">
    <citation type="submission" date="2011-02" db="EMBL/GenBank/DDBJ databases">
        <title>The complete genome of Planctomyces brasiliensis DSM 5305.</title>
        <authorList>
            <person name="Lucas S."/>
            <person name="Copeland A."/>
            <person name="Lapidus A."/>
            <person name="Bruce D."/>
            <person name="Goodwin L."/>
            <person name="Pitluck S."/>
            <person name="Kyrpides N."/>
            <person name="Mavromatis K."/>
            <person name="Pagani I."/>
            <person name="Ivanova N."/>
            <person name="Ovchinnikova G."/>
            <person name="Lu M."/>
            <person name="Detter J.C."/>
            <person name="Han C."/>
            <person name="Land M."/>
            <person name="Hauser L."/>
            <person name="Markowitz V."/>
            <person name="Cheng J.-F."/>
            <person name="Hugenholtz P."/>
            <person name="Woyke T."/>
            <person name="Wu D."/>
            <person name="Tindall B."/>
            <person name="Pomrenke H.G."/>
            <person name="Brambilla E."/>
            <person name="Klenk H.-P."/>
            <person name="Eisen J.A."/>
        </authorList>
    </citation>
    <scope>NUCLEOTIDE SEQUENCE [LARGE SCALE GENOMIC DNA]</scope>
    <source>
        <strain evidence="3">ATCC 49424 / DSM 5305 / JCM 21570 / NBRC 103401 / IFAM 1448</strain>
    </source>
</reference>
<keyword evidence="3" id="KW-1185">Reference proteome</keyword>
<keyword evidence="1" id="KW-0732">Signal</keyword>
<proteinExistence type="predicted"/>
<accession>F0SIE2</accession>
<evidence type="ECO:0000313" key="2">
    <source>
        <dbReference type="EMBL" id="ADY58531.1"/>
    </source>
</evidence>
<name>F0SIE2_RUBBR</name>
<sequence>MKLLLLSAAMAVLAVSGNCLAEEPATVDPALNGRWFAVSAEGAGVKKTREELTETKAAFVFQDGELTVERFGQTRTGTYSTVQTEEPQQLDLVVTVNGQEHPLKAIYKIEGDTLILCHPKNKGDRPEEFAKTDTFLISTYEREAK</sequence>
<dbReference type="EMBL" id="CP002546">
    <property type="protein sequence ID" value="ADY58531.1"/>
    <property type="molecule type" value="Genomic_DNA"/>
</dbReference>
<dbReference type="Proteomes" id="UP000006860">
    <property type="component" value="Chromosome"/>
</dbReference>
<dbReference type="NCBIfam" id="TIGR03067">
    <property type="entry name" value="Planc_TIGR03067"/>
    <property type="match status" value="1"/>
</dbReference>
<dbReference type="AlphaFoldDB" id="F0SIE2"/>
<dbReference type="InterPro" id="IPR017504">
    <property type="entry name" value="CHP03067_Planctomycetes"/>
</dbReference>
<protein>
    <recommendedName>
        <fullName evidence="4">TIGR03067 domain-containing protein</fullName>
    </recommendedName>
</protein>
<evidence type="ECO:0000313" key="3">
    <source>
        <dbReference type="Proteomes" id="UP000006860"/>
    </source>
</evidence>
<dbReference type="RefSeq" id="WP_013627269.1">
    <property type="nucleotide sequence ID" value="NC_015174.1"/>
</dbReference>
<dbReference type="STRING" id="756272.Plabr_0908"/>
<organism evidence="2 3">
    <name type="scientific">Rubinisphaera brasiliensis (strain ATCC 49424 / DSM 5305 / JCM 21570 / IAM 15109 / NBRC 103401 / IFAM 1448)</name>
    <name type="common">Planctomyces brasiliensis</name>
    <dbReference type="NCBI Taxonomy" id="756272"/>
    <lineage>
        <taxon>Bacteria</taxon>
        <taxon>Pseudomonadati</taxon>
        <taxon>Planctomycetota</taxon>
        <taxon>Planctomycetia</taxon>
        <taxon>Planctomycetales</taxon>
        <taxon>Planctomycetaceae</taxon>
        <taxon>Rubinisphaera</taxon>
    </lineage>
</organism>
<evidence type="ECO:0008006" key="4">
    <source>
        <dbReference type="Google" id="ProtNLM"/>
    </source>
</evidence>
<feature type="chain" id="PRO_5003260525" description="TIGR03067 domain-containing protein" evidence="1">
    <location>
        <begin position="22"/>
        <end position="145"/>
    </location>
</feature>
<dbReference type="KEGG" id="pbs:Plabr_0908"/>
<evidence type="ECO:0000256" key="1">
    <source>
        <dbReference type="SAM" id="SignalP"/>
    </source>
</evidence>